<gene>
    <name evidence="1" type="ORF">LLUT_LOCUS32861</name>
</gene>
<keyword evidence="2" id="KW-1185">Reference proteome</keyword>
<dbReference type="Proteomes" id="UP001497480">
    <property type="component" value="Unassembled WGS sequence"/>
</dbReference>
<comment type="caution">
    <text evidence="1">The sequence shown here is derived from an EMBL/GenBank/DDBJ whole genome shotgun (WGS) entry which is preliminary data.</text>
</comment>
<protein>
    <submittedName>
        <fullName evidence="1">Uncharacterized protein</fullName>
    </submittedName>
</protein>
<name>A0AAV1YEP4_LUPLU</name>
<organism evidence="1 2">
    <name type="scientific">Lupinus luteus</name>
    <name type="common">European yellow lupine</name>
    <dbReference type="NCBI Taxonomy" id="3873"/>
    <lineage>
        <taxon>Eukaryota</taxon>
        <taxon>Viridiplantae</taxon>
        <taxon>Streptophyta</taxon>
        <taxon>Embryophyta</taxon>
        <taxon>Tracheophyta</taxon>
        <taxon>Spermatophyta</taxon>
        <taxon>Magnoliopsida</taxon>
        <taxon>eudicotyledons</taxon>
        <taxon>Gunneridae</taxon>
        <taxon>Pentapetalae</taxon>
        <taxon>rosids</taxon>
        <taxon>fabids</taxon>
        <taxon>Fabales</taxon>
        <taxon>Fabaceae</taxon>
        <taxon>Papilionoideae</taxon>
        <taxon>50 kb inversion clade</taxon>
        <taxon>genistoids sensu lato</taxon>
        <taxon>core genistoids</taxon>
        <taxon>Genisteae</taxon>
        <taxon>Lupinus</taxon>
    </lineage>
</organism>
<dbReference type="AlphaFoldDB" id="A0AAV1YEP4"/>
<proteinExistence type="predicted"/>
<dbReference type="EMBL" id="CAXHTB010000023">
    <property type="protein sequence ID" value="CAL0331801.1"/>
    <property type="molecule type" value="Genomic_DNA"/>
</dbReference>
<reference evidence="1 2" key="1">
    <citation type="submission" date="2024-03" db="EMBL/GenBank/DDBJ databases">
        <authorList>
            <person name="Martinez-Hernandez J."/>
        </authorList>
    </citation>
    <scope>NUCLEOTIDE SEQUENCE [LARGE SCALE GENOMIC DNA]</scope>
</reference>
<evidence type="ECO:0000313" key="1">
    <source>
        <dbReference type="EMBL" id="CAL0331801.1"/>
    </source>
</evidence>
<accession>A0AAV1YEP4</accession>
<evidence type="ECO:0000313" key="2">
    <source>
        <dbReference type="Proteomes" id="UP001497480"/>
    </source>
</evidence>
<sequence>MISNAYVLEDEAGASTIEIPPDVVPNIKANAVSPMEAARVIVIPLQSNNNGYIC</sequence>